<name>A0A3Q2QYP6_FUNHE</name>
<reference evidence="19" key="1">
    <citation type="submission" date="2025-08" db="UniProtKB">
        <authorList>
            <consortium name="Ensembl"/>
        </authorList>
    </citation>
    <scope>IDENTIFICATION</scope>
</reference>
<keyword evidence="3 13" id="KW-0813">Transport</keyword>
<feature type="transmembrane region" description="Helical" evidence="17">
    <location>
        <begin position="164"/>
        <end position="189"/>
    </location>
</feature>
<dbReference type="AlphaFoldDB" id="A0A3Q2QYP6"/>
<feature type="transmembrane region" description="Helical" evidence="17">
    <location>
        <begin position="6"/>
        <end position="30"/>
    </location>
</feature>
<dbReference type="InterPro" id="IPR003092">
    <property type="entry name" value="2pore_dom_K_chnl_TASK"/>
</dbReference>
<comment type="similarity">
    <text evidence="2 15">Belongs to the two pore domain potassium channel (TC 1.A.1.8) family.</text>
</comment>
<reference evidence="19" key="2">
    <citation type="submission" date="2025-09" db="UniProtKB">
        <authorList>
            <consortium name="Ensembl"/>
        </authorList>
    </citation>
    <scope>IDENTIFICATION</scope>
</reference>
<evidence type="ECO:0000256" key="6">
    <source>
        <dbReference type="ARBA" id="ARBA00022826"/>
    </source>
</evidence>
<evidence type="ECO:0000256" key="5">
    <source>
        <dbReference type="ARBA" id="ARBA00022692"/>
    </source>
</evidence>
<dbReference type="GO" id="GO:0005886">
    <property type="term" value="C:plasma membrane"/>
    <property type="evidence" value="ECO:0007669"/>
    <property type="project" value="TreeGrafter"/>
</dbReference>
<dbReference type="GO" id="GO:0030322">
    <property type="term" value="P:stabilization of membrane potential"/>
    <property type="evidence" value="ECO:0007669"/>
    <property type="project" value="TreeGrafter"/>
</dbReference>
<evidence type="ECO:0000256" key="13">
    <source>
        <dbReference type="PIRNR" id="PIRNR038061"/>
    </source>
</evidence>
<dbReference type="PANTHER" id="PTHR11003:SF28">
    <property type="entry name" value="POTASSIUM CHANNEL SUBFAMILY K MEMBER 6"/>
    <property type="match status" value="1"/>
</dbReference>
<feature type="domain" description="Potassium channel" evidence="18">
    <location>
        <begin position="78"/>
        <end position="143"/>
    </location>
</feature>
<dbReference type="PANTHER" id="PTHR11003">
    <property type="entry name" value="POTASSIUM CHANNEL, SUBFAMILY K"/>
    <property type="match status" value="1"/>
</dbReference>
<keyword evidence="10 13" id="KW-0472">Membrane</keyword>
<evidence type="ECO:0000256" key="15">
    <source>
        <dbReference type="RuleBase" id="RU003857"/>
    </source>
</evidence>
<evidence type="ECO:0000256" key="9">
    <source>
        <dbReference type="ARBA" id="ARBA00023065"/>
    </source>
</evidence>
<evidence type="ECO:0000256" key="1">
    <source>
        <dbReference type="ARBA" id="ARBA00004141"/>
    </source>
</evidence>
<dbReference type="PIRSF" id="PIRSF038061">
    <property type="entry name" value="K_channel_subfamily_K_type"/>
    <property type="match status" value="1"/>
</dbReference>
<dbReference type="GO" id="GO:0022841">
    <property type="term" value="F:potassium ion leak channel activity"/>
    <property type="evidence" value="ECO:0007669"/>
    <property type="project" value="TreeGrafter"/>
</dbReference>
<keyword evidence="5 15" id="KW-0812">Transmembrane</keyword>
<feature type="domain" description="Potassium channel" evidence="18">
    <location>
        <begin position="178"/>
        <end position="256"/>
    </location>
</feature>
<keyword evidence="4 13" id="KW-0633">Potassium transport</keyword>
<keyword evidence="8 17" id="KW-1133">Transmembrane helix</keyword>
<keyword evidence="7 13" id="KW-0630">Potassium</keyword>
<comment type="subcellular location">
    <subcellularLocation>
        <location evidence="1">Membrane</location>
        <topology evidence="1">Multi-pass membrane protein</topology>
    </subcellularLocation>
</comment>
<evidence type="ECO:0000313" key="20">
    <source>
        <dbReference type="Proteomes" id="UP000265000"/>
    </source>
</evidence>
<dbReference type="SUPFAM" id="SSF81324">
    <property type="entry name" value="Voltage-gated potassium channels"/>
    <property type="match status" value="2"/>
</dbReference>
<evidence type="ECO:0000256" key="7">
    <source>
        <dbReference type="ARBA" id="ARBA00022958"/>
    </source>
</evidence>
<dbReference type="Ensembl" id="ENSFHET00000027264.1">
    <property type="protein sequence ID" value="ENSFHEP00000033201.1"/>
    <property type="gene ID" value="ENSFHEG00000020169.1"/>
</dbReference>
<evidence type="ECO:0000256" key="12">
    <source>
        <dbReference type="ARBA" id="ARBA00023303"/>
    </source>
</evidence>
<dbReference type="InterPro" id="IPR005408">
    <property type="entry name" value="2pore_dom_K_chnl_TWIK"/>
</dbReference>
<sequence>MHSVGKSWLLLTGFVVFYVIYLLFGALVFSSIERPVEEQLRRDMERLKEEFLNQSCVNAASLELFLNKVLAANKYGVSVLRNSSGRSNWDLASSMFFANTLVTTVGYGHPTPLSDAGKAFSIVYALMGVPFTMLVLTACVQRVMHPLVLAPVSLLQRSGLKPRPATIVHFLLLVIVVVLCFFVAPAAIFSGVEVSWTFLDGIYFCFISLCTIGLGDFVPAARPGQPYRVLYQIAVMVYLFLGLMMMYLLLRTFHKMADMHGLTTLLQLPRCEDSVLDDDTEPMVDNDPTPPRLKDKAASKPLDPGSQPSYNSINKG</sequence>
<evidence type="ECO:0000256" key="10">
    <source>
        <dbReference type="ARBA" id="ARBA00023136"/>
    </source>
</evidence>
<evidence type="ECO:0000256" key="17">
    <source>
        <dbReference type="SAM" id="Phobius"/>
    </source>
</evidence>
<dbReference type="Pfam" id="PF07885">
    <property type="entry name" value="Ion_trans_2"/>
    <property type="match status" value="2"/>
</dbReference>
<feature type="region of interest" description="Disordered" evidence="16">
    <location>
        <begin position="277"/>
        <end position="316"/>
    </location>
</feature>
<feature type="compositionally biased region" description="Polar residues" evidence="16">
    <location>
        <begin position="306"/>
        <end position="316"/>
    </location>
</feature>
<dbReference type="Gene3D" id="1.10.287.70">
    <property type="match status" value="1"/>
</dbReference>
<feature type="transmembrane region" description="Helical" evidence="17">
    <location>
        <begin position="230"/>
        <end position="250"/>
    </location>
</feature>
<feature type="transmembrane region" description="Helical" evidence="17">
    <location>
        <begin position="201"/>
        <end position="218"/>
    </location>
</feature>
<dbReference type="InterPro" id="IPR005409">
    <property type="entry name" value="2pore_dom_K_chnl_TWIK2"/>
</dbReference>
<evidence type="ECO:0000256" key="11">
    <source>
        <dbReference type="ARBA" id="ARBA00023180"/>
    </source>
</evidence>
<keyword evidence="6 13" id="KW-0631">Potassium channel</keyword>
<accession>A0A3Q2QYP6</accession>
<dbReference type="Proteomes" id="UP000265000">
    <property type="component" value="Unplaced"/>
</dbReference>
<organism evidence="19 20">
    <name type="scientific">Fundulus heteroclitus</name>
    <name type="common">Killifish</name>
    <name type="synonym">Mummichog</name>
    <dbReference type="NCBI Taxonomy" id="8078"/>
    <lineage>
        <taxon>Eukaryota</taxon>
        <taxon>Metazoa</taxon>
        <taxon>Chordata</taxon>
        <taxon>Craniata</taxon>
        <taxon>Vertebrata</taxon>
        <taxon>Euteleostomi</taxon>
        <taxon>Actinopterygii</taxon>
        <taxon>Neopterygii</taxon>
        <taxon>Teleostei</taxon>
        <taxon>Neoteleostei</taxon>
        <taxon>Acanthomorphata</taxon>
        <taxon>Ovalentaria</taxon>
        <taxon>Atherinomorphae</taxon>
        <taxon>Cyprinodontiformes</taxon>
        <taxon>Fundulidae</taxon>
        <taxon>Fundulus</taxon>
    </lineage>
</organism>
<dbReference type="InterPro" id="IPR003280">
    <property type="entry name" value="2pore_dom_K_chnl"/>
</dbReference>
<dbReference type="InterPro" id="IPR013099">
    <property type="entry name" value="K_chnl_dom"/>
</dbReference>
<protein>
    <recommendedName>
        <fullName evidence="13">Potassium channel subfamily K member</fullName>
    </recommendedName>
</protein>
<evidence type="ECO:0000256" key="16">
    <source>
        <dbReference type="SAM" id="MobiDB-lite"/>
    </source>
</evidence>
<evidence type="ECO:0000259" key="18">
    <source>
        <dbReference type="Pfam" id="PF07885"/>
    </source>
</evidence>
<evidence type="ECO:0000256" key="14">
    <source>
        <dbReference type="PIRSR" id="PIRSR038061-1"/>
    </source>
</evidence>
<dbReference type="PRINTS" id="PR01587">
    <property type="entry name" value="TWIK2CHANNEL"/>
</dbReference>
<dbReference type="STRING" id="8078.ENSFHEP00000033201"/>
<evidence type="ECO:0000256" key="8">
    <source>
        <dbReference type="ARBA" id="ARBA00022989"/>
    </source>
</evidence>
<keyword evidence="12 15" id="KW-0407">Ion channel</keyword>
<keyword evidence="9 13" id="KW-0406">Ion transport</keyword>
<evidence type="ECO:0000256" key="4">
    <source>
        <dbReference type="ARBA" id="ARBA00022538"/>
    </source>
</evidence>
<evidence type="ECO:0000313" key="19">
    <source>
        <dbReference type="Ensembl" id="ENSFHEP00000033201.1"/>
    </source>
</evidence>
<feature type="glycosylation site" description="N-linked (GlcNAc...) asparagine" evidence="14">
    <location>
        <position position="82"/>
    </location>
</feature>
<dbReference type="GO" id="GO:0015271">
    <property type="term" value="F:outward rectifier potassium channel activity"/>
    <property type="evidence" value="ECO:0007669"/>
    <property type="project" value="TreeGrafter"/>
</dbReference>
<keyword evidence="11" id="KW-0325">Glycoprotein</keyword>
<evidence type="ECO:0000256" key="3">
    <source>
        <dbReference type="ARBA" id="ARBA00022448"/>
    </source>
</evidence>
<feature type="transmembrane region" description="Helical" evidence="17">
    <location>
        <begin position="122"/>
        <end position="144"/>
    </location>
</feature>
<dbReference type="PRINTS" id="PR01586">
    <property type="entry name" value="TWIKCHANNEL"/>
</dbReference>
<evidence type="ECO:0000256" key="2">
    <source>
        <dbReference type="ARBA" id="ARBA00006666"/>
    </source>
</evidence>
<proteinExistence type="inferred from homology"/>
<keyword evidence="20" id="KW-1185">Reference proteome</keyword>
<dbReference type="PRINTS" id="PR01333">
    <property type="entry name" value="2POREKCHANEL"/>
</dbReference>
<dbReference type="FunFam" id="1.10.287.70:FF:000360">
    <property type="entry name" value="Potassium two pore domain channel subfamily K member 6"/>
    <property type="match status" value="1"/>
</dbReference>
<dbReference type="GeneTree" id="ENSGT00940000160509"/>